<dbReference type="CDD" id="cd00030">
    <property type="entry name" value="C2"/>
    <property type="match status" value="1"/>
</dbReference>
<dbReference type="InterPro" id="IPR035892">
    <property type="entry name" value="C2_domain_sf"/>
</dbReference>
<dbReference type="InterPro" id="IPR000008">
    <property type="entry name" value="C2_dom"/>
</dbReference>
<accession>A0A7S0RRU6</accession>
<dbReference type="Pfam" id="PF00168">
    <property type="entry name" value="C2"/>
    <property type="match status" value="1"/>
</dbReference>
<evidence type="ECO:0000259" key="2">
    <source>
        <dbReference type="PROSITE" id="PS50004"/>
    </source>
</evidence>
<dbReference type="Gene3D" id="3.10.350.10">
    <property type="entry name" value="LysM domain"/>
    <property type="match status" value="1"/>
</dbReference>
<reference evidence="4" key="1">
    <citation type="submission" date="2021-01" db="EMBL/GenBank/DDBJ databases">
        <authorList>
            <person name="Corre E."/>
            <person name="Pelletier E."/>
            <person name="Niang G."/>
            <person name="Scheremetjew M."/>
            <person name="Finn R."/>
            <person name="Kale V."/>
            <person name="Holt S."/>
            <person name="Cochrane G."/>
            <person name="Meng A."/>
            <person name="Brown T."/>
            <person name="Cohen L."/>
        </authorList>
    </citation>
    <scope>NUCLEOTIDE SEQUENCE</scope>
    <source>
        <strain evidence="4">CCMP722</strain>
    </source>
</reference>
<dbReference type="InterPro" id="IPR018392">
    <property type="entry name" value="LysM"/>
</dbReference>
<dbReference type="EMBL" id="HBFA01033292">
    <property type="protein sequence ID" value="CAD8684241.1"/>
    <property type="molecule type" value="Transcribed_RNA"/>
</dbReference>
<name>A0A7S0RRU6_9CHLO</name>
<gene>
    <name evidence="4" type="ORF">POBO1169_LOCUS16743</name>
</gene>
<dbReference type="Gene3D" id="2.60.40.150">
    <property type="entry name" value="C2 domain"/>
    <property type="match status" value="1"/>
</dbReference>
<evidence type="ECO:0000256" key="1">
    <source>
        <dbReference type="SAM" id="MobiDB-lite"/>
    </source>
</evidence>
<proteinExistence type="predicted"/>
<evidence type="ECO:0000259" key="3">
    <source>
        <dbReference type="PROSITE" id="PS51782"/>
    </source>
</evidence>
<dbReference type="PROSITE" id="PS51782">
    <property type="entry name" value="LYSM"/>
    <property type="match status" value="1"/>
</dbReference>
<feature type="compositionally biased region" description="Basic and acidic residues" evidence="1">
    <location>
        <begin position="168"/>
        <end position="183"/>
    </location>
</feature>
<organism evidence="4">
    <name type="scientific">Pyramimonas obovata</name>
    <dbReference type="NCBI Taxonomy" id="1411642"/>
    <lineage>
        <taxon>Eukaryota</taxon>
        <taxon>Viridiplantae</taxon>
        <taxon>Chlorophyta</taxon>
        <taxon>Pyramimonadophyceae</taxon>
        <taxon>Pyramimonadales</taxon>
        <taxon>Pyramimonadaceae</taxon>
        <taxon>Pyramimonas</taxon>
        <taxon>Pyramimonas incertae sedis</taxon>
    </lineage>
</organism>
<feature type="domain" description="LysM" evidence="3">
    <location>
        <begin position="249"/>
        <end position="294"/>
    </location>
</feature>
<protein>
    <recommendedName>
        <fullName evidence="5">LysM domain-containing protein</fullName>
    </recommendedName>
</protein>
<sequence length="294" mass="31973">MSDQLLQISIIEGRNLDIDASNGDPYVELHLAGPGLKGDDTLKQAPPVKGIPTHAGLMYKWLKDYKLAIPDKNKTTLTAVVKQKGRDAVIGAVQIDISKIEGSTQVRWHKIEDGAKQAKGEICLVLRYVTKKDAVRSERAASPRSTRVGERTTSPRREQAARAGTASPRRDARTTRTSVERIRSPGRTRRSSGGGGKEGTPKAAASEPRGKAKAPPREGKRGIFEKKGMVMGLGAAIAGLAAMALLRPQFYEVQEGDTICAVGICFNRNFKEVLDKNPNIIDPDKIYPGQKLRL</sequence>
<dbReference type="SUPFAM" id="SSF54106">
    <property type="entry name" value="LysM domain"/>
    <property type="match status" value="1"/>
</dbReference>
<dbReference type="InterPro" id="IPR036779">
    <property type="entry name" value="LysM_dom_sf"/>
</dbReference>
<evidence type="ECO:0008006" key="5">
    <source>
        <dbReference type="Google" id="ProtNLM"/>
    </source>
</evidence>
<feature type="region of interest" description="Disordered" evidence="1">
    <location>
        <begin position="134"/>
        <end position="219"/>
    </location>
</feature>
<dbReference type="PROSITE" id="PS50004">
    <property type="entry name" value="C2"/>
    <property type="match status" value="1"/>
</dbReference>
<dbReference type="CDD" id="cd00118">
    <property type="entry name" value="LysM"/>
    <property type="match status" value="1"/>
</dbReference>
<feature type="domain" description="C2" evidence="2">
    <location>
        <begin position="1"/>
        <end position="109"/>
    </location>
</feature>
<feature type="compositionally biased region" description="Basic and acidic residues" evidence="1">
    <location>
        <begin position="134"/>
        <end position="160"/>
    </location>
</feature>
<dbReference type="AlphaFoldDB" id="A0A7S0RRU6"/>
<dbReference type="SUPFAM" id="SSF49562">
    <property type="entry name" value="C2 domain (Calcium/lipid-binding domain, CaLB)"/>
    <property type="match status" value="1"/>
</dbReference>
<evidence type="ECO:0000313" key="4">
    <source>
        <dbReference type="EMBL" id="CAD8684241.1"/>
    </source>
</evidence>